<keyword evidence="3" id="KW-1185">Reference proteome</keyword>
<comment type="caution">
    <text evidence="2">The sequence shown here is derived from an EMBL/GenBank/DDBJ whole genome shotgun (WGS) entry which is preliminary data.</text>
</comment>
<reference evidence="2" key="1">
    <citation type="submission" date="2020-12" db="EMBL/GenBank/DDBJ databases">
        <title>Metabolic potential, ecology and presence of endohyphal bacteria is reflected in genomic diversity of Mucoromycotina.</title>
        <authorList>
            <person name="Muszewska A."/>
            <person name="Okrasinska A."/>
            <person name="Steczkiewicz K."/>
            <person name="Drgas O."/>
            <person name="Orlowska M."/>
            <person name="Perlinska-Lenart U."/>
            <person name="Aleksandrzak-Piekarczyk T."/>
            <person name="Szatraj K."/>
            <person name="Zielenkiewicz U."/>
            <person name="Pilsyk S."/>
            <person name="Malc E."/>
            <person name="Mieczkowski P."/>
            <person name="Kruszewska J.S."/>
            <person name="Biernat P."/>
            <person name="Pawlowska J."/>
        </authorList>
    </citation>
    <scope>NUCLEOTIDE SEQUENCE</scope>
    <source>
        <strain evidence="2">WA0000017839</strain>
    </source>
</reference>
<dbReference type="AlphaFoldDB" id="A0A8H7QLI7"/>
<dbReference type="OrthoDB" id="2271848at2759"/>
<evidence type="ECO:0000313" key="2">
    <source>
        <dbReference type="EMBL" id="KAG2193860.1"/>
    </source>
</evidence>
<accession>A0A8H7QLI7</accession>
<gene>
    <name evidence="2" type="ORF">INT47_010005</name>
</gene>
<feature type="compositionally biased region" description="Low complexity" evidence="1">
    <location>
        <begin position="86"/>
        <end position="109"/>
    </location>
</feature>
<dbReference type="Proteomes" id="UP000603453">
    <property type="component" value="Unassembled WGS sequence"/>
</dbReference>
<proteinExistence type="predicted"/>
<name>A0A8H7QLI7_9FUNG</name>
<sequence length="167" mass="18724">MFPGFEELDTFVKDVNAPTLQAFAADKAEQIAKWTLDQSCYTDIDIFNLWHKRFIKSLVICRPELPINSVVTILATENAKRKLVASSGSSSSRSRNNNNNNNNSNNNSSYQGVIHISVDDEEDSNMNAHTIKEIIYWCGVEKVSGVEWTDIQEPNVQAKSSCILPLN</sequence>
<dbReference type="EMBL" id="JAEPRD010000213">
    <property type="protein sequence ID" value="KAG2193860.1"/>
    <property type="molecule type" value="Genomic_DNA"/>
</dbReference>
<evidence type="ECO:0000256" key="1">
    <source>
        <dbReference type="SAM" id="MobiDB-lite"/>
    </source>
</evidence>
<evidence type="ECO:0000313" key="3">
    <source>
        <dbReference type="Proteomes" id="UP000603453"/>
    </source>
</evidence>
<organism evidence="2 3">
    <name type="scientific">Mucor saturninus</name>
    <dbReference type="NCBI Taxonomy" id="64648"/>
    <lineage>
        <taxon>Eukaryota</taxon>
        <taxon>Fungi</taxon>
        <taxon>Fungi incertae sedis</taxon>
        <taxon>Mucoromycota</taxon>
        <taxon>Mucoromycotina</taxon>
        <taxon>Mucoromycetes</taxon>
        <taxon>Mucorales</taxon>
        <taxon>Mucorineae</taxon>
        <taxon>Mucoraceae</taxon>
        <taxon>Mucor</taxon>
    </lineage>
</organism>
<protein>
    <submittedName>
        <fullName evidence="2">Uncharacterized protein</fullName>
    </submittedName>
</protein>
<feature type="region of interest" description="Disordered" evidence="1">
    <location>
        <begin position="85"/>
        <end position="110"/>
    </location>
</feature>